<name>A0AAW1N4H0_POPJA</name>
<keyword evidence="2" id="KW-1185">Reference proteome</keyword>
<evidence type="ECO:0000313" key="1">
    <source>
        <dbReference type="EMBL" id="KAK9753494.1"/>
    </source>
</evidence>
<protein>
    <submittedName>
        <fullName evidence="1">Uncharacterized protein</fullName>
    </submittedName>
</protein>
<organism evidence="1 2">
    <name type="scientific">Popillia japonica</name>
    <name type="common">Japanese beetle</name>
    <dbReference type="NCBI Taxonomy" id="7064"/>
    <lineage>
        <taxon>Eukaryota</taxon>
        <taxon>Metazoa</taxon>
        <taxon>Ecdysozoa</taxon>
        <taxon>Arthropoda</taxon>
        <taxon>Hexapoda</taxon>
        <taxon>Insecta</taxon>
        <taxon>Pterygota</taxon>
        <taxon>Neoptera</taxon>
        <taxon>Endopterygota</taxon>
        <taxon>Coleoptera</taxon>
        <taxon>Polyphaga</taxon>
        <taxon>Scarabaeiformia</taxon>
        <taxon>Scarabaeidae</taxon>
        <taxon>Rutelinae</taxon>
        <taxon>Popillia</taxon>
    </lineage>
</organism>
<gene>
    <name evidence="1" type="ORF">QE152_g2000</name>
</gene>
<reference evidence="1 2" key="1">
    <citation type="journal article" date="2024" name="BMC Genomics">
        <title>De novo assembly and annotation of Popillia japonica's genome with initial clues to its potential as an invasive pest.</title>
        <authorList>
            <person name="Cucini C."/>
            <person name="Boschi S."/>
            <person name="Funari R."/>
            <person name="Cardaioli E."/>
            <person name="Iannotti N."/>
            <person name="Marturano G."/>
            <person name="Paoli F."/>
            <person name="Bruttini M."/>
            <person name="Carapelli A."/>
            <person name="Frati F."/>
            <person name="Nardi F."/>
        </authorList>
    </citation>
    <scope>NUCLEOTIDE SEQUENCE [LARGE SCALE GENOMIC DNA]</scope>
    <source>
        <strain evidence="1">DMR45628</strain>
    </source>
</reference>
<evidence type="ECO:0000313" key="2">
    <source>
        <dbReference type="Proteomes" id="UP001458880"/>
    </source>
</evidence>
<dbReference type="AlphaFoldDB" id="A0AAW1N4H0"/>
<dbReference type="Proteomes" id="UP001458880">
    <property type="component" value="Unassembled WGS sequence"/>
</dbReference>
<comment type="caution">
    <text evidence="1">The sequence shown here is derived from an EMBL/GenBank/DDBJ whole genome shotgun (WGS) entry which is preliminary data.</text>
</comment>
<accession>A0AAW1N4H0</accession>
<sequence>MIHETRRKLNDTDMKLLRIYLKLSNVIYPLLWYKIDILATFRAENDTTIRTDRQKHKIENLRKKQHVRTDNKKLQVVHNLSDMTLSTAAMDVLAKGFNFAISPHSSYGCAS</sequence>
<dbReference type="EMBL" id="JASPKY010000013">
    <property type="protein sequence ID" value="KAK9753494.1"/>
    <property type="molecule type" value="Genomic_DNA"/>
</dbReference>
<proteinExistence type="predicted"/>